<sequence>MGNKFPSQLFISDVSITNYHRVYSTESISGIQYRRDSGIQWYKGEITLNAYGYENVKRLNGFLAGLKGKLNSFELPLGGAYSNPDLPQNPYLQGTHGVGSNTISVYYSGVTIPQGSVFTVPNETKLYTVLEDIVGDGVYSITPSLRIEHVNLEEINFISPVITALLDENETTITHEGNGKLASASLSWTEAL</sequence>
<reference evidence="1" key="1">
    <citation type="submission" date="2024-07" db="EMBL/GenBank/DDBJ databases">
        <title>Genome Analysis of a Potential Novel Vibrio Species Secreting pH- and Thermo-stable Alginate Lyase and its Application in Producing Alginate Oligosaccharides.</title>
        <authorList>
            <person name="Huang H."/>
            <person name="Bao K."/>
        </authorList>
    </citation>
    <scope>NUCLEOTIDE SEQUENCE</scope>
    <source>
        <strain evidence="1">HB236076</strain>
    </source>
</reference>
<gene>
    <name evidence="1" type="ORF">AB0763_06805</name>
</gene>
<organism evidence="1">
    <name type="scientific">Vibrio sp. HB236076</name>
    <dbReference type="NCBI Taxonomy" id="3232307"/>
    <lineage>
        <taxon>Bacteria</taxon>
        <taxon>Pseudomonadati</taxon>
        <taxon>Pseudomonadota</taxon>
        <taxon>Gammaproteobacteria</taxon>
        <taxon>Vibrionales</taxon>
        <taxon>Vibrionaceae</taxon>
        <taxon>Vibrio</taxon>
    </lineage>
</organism>
<dbReference type="RefSeq" id="WP_306099994.1">
    <property type="nucleotide sequence ID" value="NZ_CP162601.1"/>
</dbReference>
<dbReference type="AlphaFoldDB" id="A0AB39H7J3"/>
<evidence type="ECO:0000313" key="1">
    <source>
        <dbReference type="EMBL" id="XDK23952.1"/>
    </source>
</evidence>
<dbReference type="EMBL" id="CP162601">
    <property type="protein sequence ID" value="XDK23952.1"/>
    <property type="molecule type" value="Genomic_DNA"/>
</dbReference>
<proteinExistence type="predicted"/>
<name>A0AB39H7J3_9VIBR</name>
<dbReference type="KEGG" id="vih:AB0763_06805"/>
<accession>A0AB39H7J3</accession>
<protein>
    <submittedName>
        <fullName evidence="1">Uncharacterized protein</fullName>
    </submittedName>
</protein>